<proteinExistence type="predicted"/>
<dbReference type="Proteomes" id="UP000318571">
    <property type="component" value="Chromosome 8"/>
</dbReference>
<accession>A0A553N925</accession>
<organism evidence="3 4">
    <name type="scientific">Tigriopus californicus</name>
    <name type="common">Marine copepod</name>
    <dbReference type="NCBI Taxonomy" id="6832"/>
    <lineage>
        <taxon>Eukaryota</taxon>
        <taxon>Metazoa</taxon>
        <taxon>Ecdysozoa</taxon>
        <taxon>Arthropoda</taxon>
        <taxon>Crustacea</taxon>
        <taxon>Multicrustacea</taxon>
        <taxon>Hexanauplia</taxon>
        <taxon>Copepoda</taxon>
        <taxon>Harpacticoida</taxon>
        <taxon>Harpacticidae</taxon>
        <taxon>Tigriopus</taxon>
    </lineage>
</organism>
<name>A0A553N925_TIGCA</name>
<keyword evidence="4" id="KW-1185">Reference proteome</keyword>
<dbReference type="AlphaFoldDB" id="A0A553N925"/>
<evidence type="ECO:0000256" key="1">
    <source>
        <dbReference type="SAM" id="Coils"/>
    </source>
</evidence>
<evidence type="ECO:0000313" key="3">
    <source>
        <dbReference type="EMBL" id="TRY61948.1"/>
    </source>
</evidence>
<evidence type="ECO:0000256" key="2">
    <source>
        <dbReference type="SAM" id="SignalP"/>
    </source>
</evidence>
<evidence type="ECO:0000313" key="4">
    <source>
        <dbReference type="Proteomes" id="UP000318571"/>
    </source>
</evidence>
<feature type="signal peptide" evidence="2">
    <location>
        <begin position="1"/>
        <end position="17"/>
    </location>
</feature>
<protein>
    <submittedName>
        <fullName evidence="3">Uncharacterized protein</fullName>
    </submittedName>
</protein>
<gene>
    <name evidence="3" type="ORF">TCAL_09133</name>
</gene>
<reference evidence="3 4" key="1">
    <citation type="journal article" date="2018" name="Nat. Ecol. Evol.">
        <title>Genomic signatures of mitonuclear coevolution across populations of Tigriopus californicus.</title>
        <authorList>
            <person name="Barreto F.S."/>
            <person name="Watson E.T."/>
            <person name="Lima T.G."/>
            <person name="Willett C.S."/>
            <person name="Edmands S."/>
            <person name="Li W."/>
            <person name="Burton R.S."/>
        </authorList>
    </citation>
    <scope>NUCLEOTIDE SEQUENCE [LARGE SCALE GENOMIC DNA]</scope>
    <source>
        <strain evidence="3 4">San Diego</strain>
    </source>
</reference>
<comment type="caution">
    <text evidence="3">The sequence shown here is derived from an EMBL/GenBank/DDBJ whole genome shotgun (WGS) entry which is preliminary data.</text>
</comment>
<feature type="chain" id="PRO_5021788015" evidence="2">
    <location>
        <begin position="18"/>
        <end position="401"/>
    </location>
</feature>
<keyword evidence="2" id="KW-0732">Signal</keyword>
<keyword evidence="1" id="KW-0175">Coiled coil</keyword>
<sequence>MFLRLFTLTFILAGSWAMPTPTIKHVPEVVKAVSADITNIGKAKVAVLNYSGKAFAEAIGAAMNTSTNFLGKLDVEAAINDTEKTVTAQKMASIKGAFDAKRAVVKNIQAFRDANKESVQAMYNSTLSGLGYAMNQTVGGLNVSKTVMADFVMDMNFGKAQQMLANAFNSTMTLVEKSANALVQALLATKYRLHNAALKVDSKTTVVTTKNQIGGTLETGTNSALATAEKLGVFATFDNLIKGVADIPLKVNKMVFQGKVKPVNDVSVTEEEDKPQTKPMTDFEEEPMNEDFRMEPVVDIEIDGHIPDDVERETLEMELAQGIGQVVSDAFERRVPRTSVEEEQEEQEEEHMEETMELMDHLEANEELIQEEKDTDETELTAAINTGDFTEEQLTSVLVDN</sequence>
<dbReference type="EMBL" id="VCGU01000459">
    <property type="protein sequence ID" value="TRY61948.1"/>
    <property type="molecule type" value="Genomic_DNA"/>
</dbReference>
<feature type="coiled-coil region" evidence="1">
    <location>
        <begin position="337"/>
        <end position="379"/>
    </location>
</feature>